<protein>
    <submittedName>
        <fullName evidence="4">Anthocyanidin reductase</fullName>
    </submittedName>
</protein>
<dbReference type="PANTHER" id="PTHR10366:SF809">
    <property type="entry name" value="ANTHOCYANIDIN REDUCTASE"/>
    <property type="match status" value="1"/>
</dbReference>
<dbReference type="Gene3D" id="3.40.50.720">
    <property type="entry name" value="NAD(P)-binding Rossmann-like Domain"/>
    <property type="match status" value="1"/>
</dbReference>
<keyword evidence="3" id="KW-1185">Reference proteome</keyword>
<dbReference type="SUPFAM" id="SSF51735">
    <property type="entry name" value="NAD(P)-binding Rossmann-fold domains"/>
    <property type="match status" value="1"/>
</dbReference>
<dbReference type="Proteomes" id="UP000235220">
    <property type="component" value="Chromosome 9"/>
</dbReference>
<dbReference type="InterPro" id="IPR036291">
    <property type="entry name" value="NAD(P)-bd_dom_sf"/>
</dbReference>
<dbReference type="InterPro" id="IPR050425">
    <property type="entry name" value="NAD(P)_dehydrat-like"/>
</dbReference>
<dbReference type="Gramene" id="Jr09_09990_p1">
    <property type="protein sequence ID" value="cds.Jr09_09990_p1"/>
    <property type="gene ID" value="Jr09_09990"/>
</dbReference>
<dbReference type="InterPro" id="IPR001509">
    <property type="entry name" value="Epimerase_deHydtase"/>
</dbReference>
<name>A0A2I4GR68_JUGRE</name>
<dbReference type="KEGG" id="jre:109010133"/>
<organism evidence="3 4">
    <name type="scientific">Juglans regia</name>
    <name type="common">English walnut</name>
    <dbReference type="NCBI Taxonomy" id="51240"/>
    <lineage>
        <taxon>Eukaryota</taxon>
        <taxon>Viridiplantae</taxon>
        <taxon>Streptophyta</taxon>
        <taxon>Embryophyta</taxon>
        <taxon>Tracheophyta</taxon>
        <taxon>Spermatophyta</taxon>
        <taxon>Magnoliopsida</taxon>
        <taxon>eudicotyledons</taxon>
        <taxon>Gunneridae</taxon>
        <taxon>Pentapetalae</taxon>
        <taxon>rosids</taxon>
        <taxon>fabids</taxon>
        <taxon>Fagales</taxon>
        <taxon>Juglandaceae</taxon>
        <taxon>Juglans</taxon>
    </lineage>
</organism>
<evidence type="ECO:0000313" key="3">
    <source>
        <dbReference type="Proteomes" id="UP000235220"/>
    </source>
</evidence>
<dbReference type="GO" id="GO:0016616">
    <property type="term" value="F:oxidoreductase activity, acting on the CH-OH group of donors, NAD or NADP as acceptor"/>
    <property type="evidence" value="ECO:0000318"/>
    <property type="project" value="GO_Central"/>
</dbReference>
<proteinExistence type="predicted"/>
<dbReference type="STRING" id="51240.A0A2I4GR68"/>
<gene>
    <name evidence="4" type="primary">LOC109010133</name>
</gene>
<accession>A0A2I4GR68</accession>
<evidence type="ECO:0000313" key="4">
    <source>
        <dbReference type="RefSeq" id="XP_018846396.1"/>
    </source>
</evidence>
<keyword evidence="2" id="KW-0560">Oxidoreductase</keyword>
<dbReference type="OrthoDB" id="2735536at2759"/>
<dbReference type="CDD" id="cd08958">
    <property type="entry name" value="FR_SDR_e"/>
    <property type="match status" value="1"/>
</dbReference>
<dbReference type="GeneID" id="109010133"/>
<dbReference type="RefSeq" id="XP_018846396.1">
    <property type="nucleotide sequence ID" value="XM_018990851.2"/>
</dbReference>
<reference evidence="4" key="1">
    <citation type="submission" date="2025-08" db="UniProtKB">
        <authorList>
            <consortium name="RefSeq"/>
        </authorList>
    </citation>
    <scope>IDENTIFICATION</scope>
    <source>
        <tissue evidence="4">Leaves</tissue>
    </source>
</reference>
<evidence type="ECO:0000256" key="1">
    <source>
        <dbReference type="ARBA" id="ARBA00022857"/>
    </source>
</evidence>
<keyword evidence="1" id="KW-0521">NADP</keyword>
<dbReference type="AlphaFoldDB" id="A0A2I4GR68"/>
<dbReference type="FunFam" id="3.40.50.720:FF:000645">
    <property type="entry name" value="Anthocyanidin reductase ((2S)-flavan-3-ol-forming)"/>
    <property type="match status" value="1"/>
</dbReference>
<dbReference type="Pfam" id="PF01370">
    <property type="entry name" value="Epimerase"/>
    <property type="match status" value="1"/>
</dbReference>
<sequence length="347" mass="38404">MENSYMSRVCVTGGSGYVGSWLVKMLLEKGYTVHATLRNLGDISKVDLLKSFPNADSRLVLFQADIYNPSEFEPAIKGCECVFHVATPMLHNAQSSQYKDIPEAAVASVRSIADSCIRSQTVKRLIYTASFMASSPLTEDGVSFKSCMDESCWTPLDHIPALHASDITPGYTMSKILAEKEALKYNEYENGKLEVVTLPCGLVAGETLLPYVPTSVEVLLSQLTGNLFPLNVLKLLQKVWGAIFLVHVEDVCRAHIFCMENPSMKGRFLCAARNPTIREIAVYFQEKFPEYQIPKELLEGPIKGVGCDSTKLKKMGFEYTYDEKKILADSVACGRRLGALAKVNNSI</sequence>
<dbReference type="PANTHER" id="PTHR10366">
    <property type="entry name" value="NAD DEPENDENT EPIMERASE/DEHYDRATASE"/>
    <property type="match status" value="1"/>
</dbReference>
<evidence type="ECO:0000256" key="2">
    <source>
        <dbReference type="ARBA" id="ARBA00023002"/>
    </source>
</evidence>